<dbReference type="FunFam" id="2.130.10.10:FF:000337">
    <property type="entry name" value="ATG16 autophagy related 16-like 1 (S. cerevisiae)"/>
    <property type="match status" value="1"/>
</dbReference>
<evidence type="ECO:0000256" key="2">
    <source>
        <dbReference type="ARBA" id="ARBA00009271"/>
    </source>
</evidence>
<dbReference type="InterPro" id="IPR017864">
    <property type="entry name" value="Arrestin_CS"/>
</dbReference>
<dbReference type="AlphaFoldDB" id="A0A3M0JMM3"/>
<dbReference type="InterPro" id="IPR013923">
    <property type="entry name" value="Autophagy-rel_prot_16_dom"/>
</dbReference>
<dbReference type="GO" id="GO:0001750">
    <property type="term" value="C:photoreceptor outer segment"/>
    <property type="evidence" value="ECO:0007669"/>
    <property type="project" value="TreeGrafter"/>
</dbReference>
<dbReference type="FunFam" id="2.60.40.640:FF:000011">
    <property type="entry name" value="S-arrestin isoform X2"/>
    <property type="match status" value="1"/>
</dbReference>
<dbReference type="SUPFAM" id="SSF50978">
    <property type="entry name" value="WD40 repeat-like"/>
    <property type="match status" value="1"/>
</dbReference>
<comment type="similarity">
    <text evidence="1">Belongs to the arrestin family.</text>
</comment>
<gene>
    <name evidence="11" type="ORF">DUI87_21373</name>
</gene>
<dbReference type="PROSITE" id="PS00678">
    <property type="entry name" value="WD_REPEATS_1"/>
    <property type="match status" value="2"/>
</dbReference>
<dbReference type="Gene3D" id="2.60.40.840">
    <property type="match status" value="1"/>
</dbReference>
<evidence type="ECO:0000313" key="12">
    <source>
        <dbReference type="Proteomes" id="UP000269221"/>
    </source>
</evidence>
<organism evidence="11 12">
    <name type="scientific">Hirundo rustica rustica</name>
    <dbReference type="NCBI Taxonomy" id="333673"/>
    <lineage>
        <taxon>Eukaryota</taxon>
        <taxon>Metazoa</taxon>
        <taxon>Chordata</taxon>
        <taxon>Craniata</taxon>
        <taxon>Vertebrata</taxon>
        <taxon>Euteleostomi</taxon>
        <taxon>Archelosauria</taxon>
        <taxon>Archosauria</taxon>
        <taxon>Dinosauria</taxon>
        <taxon>Saurischia</taxon>
        <taxon>Theropoda</taxon>
        <taxon>Coelurosauria</taxon>
        <taxon>Aves</taxon>
        <taxon>Neognathae</taxon>
        <taxon>Neoaves</taxon>
        <taxon>Telluraves</taxon>
        <taxon>Australaves</taxon>
        <taxon>Passeriformes</taxon>
        <taxon>Sylvioidea</taxon>
        <taxon>Hirundinidae</taxon>
        <taxon>Hirundo</taxon>
    </lineage>
</organism>
<dbReference type="PRINTS" id="PR00309">
    <property type="entry name" value="ARRESTIN"/>
</dbReference>
<dbReference type="Pfam" id="PF00339">
    <property type="entry name" value="Arrestin_N"/>
    <property type="match status" value="1"/>
</dbReference>
<feature type="domain" description="Arrestin C-terminal-like" evidence="10">
    <location>
        <begin position="784"/>
        <end position="945"/>
    </location>
</feature>
<evidence type="ECO:0000256" key="5">
    <source>
        <dbReference type="ARBA" id="ARBA00040206"/>
    </source>
</evidence>
<evidence type="ECO:0000256" key="8">
    <source>
        <dbReference type="PROSITE-ProRule" id="PRU00221"/>
    </source>
</evidence>
<dbReference type="Gene3D" id="1.20.5.170">
    <property type="match status" value="1"/>
</dbReference>
<dbReference type="FunFam" id="1.20.5.170:FF:000039">
    <property type="entry name" value="Autophagy-related protein 16-1 isoform 1"/>
    <property type="match status" value="1"/>
</dbReference>
<dbReference type="InterPro" id="IPR014756">
    <property type="entry name" value="Ig_E-set"/>
</dbReference>
<keyword evidence="4" id="KW-0677">Repeat</keyword>
<dbReference type="PANTHER" id="PTHR11792:SF15">
    <property type="entry name" value="S-ARRESTIN"/>
    <property type="match status" value="1"/>
</dbReference>
<comment type="similarity">
    <text evidence="2">Belongs to the WD repeat ATG16 family.</text>
</comment>
<dbReference type="InterPro" id="IPR015943">
    <property type="entry name" value="WD40/YVTN_repeat-like_dom_sf"/>
</dbReference>
<proteinExistence type="inferred from homology"/>
<feature type="region of interest" description="Disordered" evidence="9">
    <location>
        <begin position="225"/>
        <end position="273"/>
    </location>
</feature>
<dbReference type="InterPro" id="IPR001680">
    <property type="entry name" value="WD40_rpt"/>
</dbReference>
<evidence type="ECO:0000256" key="9">
    <source>
        <dbReference type="SAM" id="MobiDB-lite"/>
    </source>
</evidence>
<dbReference type="SMART" id="SM01017">
    <property type="entry name" value="Arrestin_C"/>
    <property type="match status" value="1"/>
</dbReference>
<protein>
    <recommendedName>
        <fullName evidence="5">S-arrestin</fullName>
    </recommendedName>
    <alternativeName>
        <fullName evidence="7">Retinal S-antigen</fullName>
    </alternativeName>
    <alternativeName>
        <fullName evidence="6">Rod photoreceptor arrestin</fullName>
    </alternativeName>
</protein>
<dbReference type="EMBL" id="QRBI01000134">
    <property type="protein sequence ID" value="RMC02206.1"/>
    <property type="molecule type" value="Genomic_DNA"/>
</dbReference>
<dbReference type="STRING" id="333673.A0A3M0JMM3"/>
<feature type="repeat" description="WD" evidence="8">
    <location>
        <begin position="463"/>
        <end position="485"/>
    </location>
</feature>
<feature type="compositionally biased region" description="Acidic residues" evidence="9">
    <location>
        <begin position="237"/>
        <end position="253"/>
    </location>
</feature>
<dbReference type="PRINTS" id="PR00320">
    <property type="entry name" value="GPROTEINBRPT"/>
</dbReference>
<dbReference type="SUPFAM" id="SSF81296">
    <property type="entry name" value="E set domains"/>
    <property type="match status" value="2"/>
</dbReference>
<feature type="region of interest" description="Disordered" evidence="9">
    <location>
        <begin position="288"/>
        <end position="307"/>
    </location>
</feature>
<dbReference type="InterPro" id="IPR014752">
    <property type="entry name" value="Arrestin-like_C"/>
</dbReference>
<dbReference type="SMART" id="SM00320">
    <property type="entry name" value="WD40"/>
    <property type="match status" value="5"/>
</dbReference>
<dbReference type="GO" id="GO:0002031">
    <property type="term" value="P:G protein-coupled receptor internalization"/>
    <property type="evidence" value="ECO:0007669"/>
    <property type="project" value="TreeGrafter"/>
</dbReference>
<dbReference type="PROSITE" id="PS50082">
    <property type="entry name" value="WD_REPEATS_2"/>
    <property type="match status" value="4"/>
</dbReference>
<dbReference type="FunFam" id="2.130.10.10:FF:000607">
    <property type="entry name" value="Autophagy related 16 like 1"/>
    <property type="match status" value="1"/>
</dbReference>
<dbReference type="Pfam" id="PF00400">
    <property type="entry name" value="WD40"/>
    <property type="match status" value="3"/>
</dbReference>
<dbReference type="Gene3D" id="2.130.10.10">
    <property type="entry name" value="YVTN repeat-like/Quinoprotein amine dehydrogenase"/>
    <property type="match status" value="1"/>
</dbReference>
<dbReference type="GO" id="GO:0001917">
    <property type="term" value="C:photoreceptor inner segment"/>
    <property type="evidence" value="ECO:0007669"/>
    <property type="project" value="TreeGrafter"/>
</dbReference>
<dbReference type="InterPro" id="IPR011021">
    <property type="entry name" value="Arrestin-like_N"/>
</dbReference>
<dbReference type="InterPro" id="IPR019775">
    <property type="entry name" value="WD40_repeat_CS"/>
</dbReference>
<evidence type="ECO:0000256" key="4">
    <source>
        <dbReference type="ARBA" id="ARBA00022737"/>
    </source>
</evidence>
<dbReference type="PROSITE" id="PS50294">
    <property type="entry name" value="WD_REPEATS_REGION"/>
    <property type="match status" value="3"/>
</dbReference>
<evidence type="ECO:0000256" key="1">
    <source>
        <dbReference type="ARBA" id="ARBA00005298"/>
    </source>
</evidence>
<reference evidence="11 12" key="1">
    <citation type="submission" date="2018-07" db="EMBL/GenBank/DDBJ databases">
        <title>A high quality draft genome assembly of the barn swallow (H. rustica rustica).</title>
        <authorList>
            <person name="Formenti G."/>
            <person name="Chiara M."/>
            <person name="Poveda L."/>
            <person name="Francoijs K.-J."/>
            <person name="Bonisoli-Alquati A."/>
            <person name="Canova L."/>
            <person name="Gianfranceschi L."/>
            <person name="Horner D.S."/>
            <person name="Saino N."/>
        </authorList>
    </citation>
    <scope>NUCLEOTIDE SEQUENCE [LARGE SCALE GENOMIC DNA]</scope>
    <source>
        <strain evidence="11">Chelidonia</strain>
        <tissue evidence="11">Blood</tissue>
    </source>
</reference>
<dbReference type="GO" id="GO:0007165">
    <property type="term" value="P:signal transduction"/>
    <property type="evidence" value="ECO:0007669"/>
    <property type="project" value="InterPro"/>
</dbReference>
<dbReference type="Gene3D" id="2.60.40.640">
    <property type="match status" value="1"/>
</dbReference>
<dbReference type="Proteomes" id="UP000269221">
    <property type="component" value="Unassembled WGS sequence"/>
</dbReference>
<dbReference type="InterPro" id="IPR020472">
    <property type="entry name" value="WD40_PAC1"/>
</dbReference>
<keyword evidence="12" id="KW-1185">Reference proteome</keyword>
<dbReference type="InterPro" id="IPR014753">
    <property type="entry name" value="Arrestin_N"/>
</dbReference>
<sequence>MASGLRAAGFPPWKRHIAEELRRRDRLQRQAFEEIIAQYNKLLEKSDLHAVLADKLQAEKYDMQSRHEISPGHDSTWNDAQLQELAQLKIKHQEELTELHKKRGELAQSVIDLNNQMQQKDKEMQMNEAKIAEYLQKISELETECQELRSKLQDLERANQTLKDEYDALQITFNALEEKLRKTTEDNQELVSRWMAEKAQEANRLNAENEKDSRRRQARLQKELAEAAKEPLPVETRDDDIEVLADETSDTAEETSPVRAVSRTSSKRLSQPAGGLLDSISNIFGRRSLSSFPAPQDNAEPHPGASKEVRVPTTAICVFDAHDGEVNAVQFSPGSRLLATGGMDRRVKLWEVLGDRCEPKGSLSGSNAGITSIEFDSAGSYLLAASNDFASRIWTVDDNRLRHTLTGHSGKVLSAKFLLDNARIVSGSHDRTLKLWDLRSKVCIKTVFAGSSCNDIVCTEQCVMSGHFDKKIRFWDIRTESIVKELELLGRITALDLNPERTELLTCSRDDLLKIIDLRVSAVKQTFSAQGFKCGSDWTRVVFSLQRKEEQMKASGAGRFGTEKLHSPTVTSLSLTMSCPESQKAGVGGKNADSPQKQVIFRKSTRDKALTIYLGKRDFIDHIENVEPVDGVVLVDPALIKGKKVFVSLTCVFRYGQEDIDVIGLAFRRDLFFSRVQVYPPAGKPESLTLLQESLLKKLGKNAYPFFFTFPDYLPCSVCLQPAPRDVDKTCGVDFEVKAFSTENEEERIHRRNSARLLIRKVQYAPEKPGPKPCAETTWQFFMSSKPLHLKASLSKEVYYHGEPIPVTVTINNSTEKTVKKIKVQVEQVANVVLYSSDFYTKVVAAEEAHEKVQPNSSLTKTLTLLPLLANNRETKEIALDGKLKDEDTNLASSTIIKDGIDKTVMGILVSYKIKVKLTVPGMLGDLTSSEVGTELPFRLMHPKPEEKNPAVVIQDEHLFNIKTLCEVEELYNIYWCNIILKDLCFFHCSEAELVFEEFARQQLKNTPDEEDKNSPSTDE</sequence>
<feature type="repeat" description="WD" evidence="8">
    <location>
        <begin position="405"/>
        <end position="446"/>
    </location>
</feature>
<evidence type="ECO:0000256" key="7">
    <source>
        <dbReference type="ARBA" id="ARBA00042071"/>
    </source>
</evidence>
<dbReference type="Pfam" id="PF02752">
    <property type="entry name" value="Arrestin_C"/>
    <property type="match status" value="1"/>
</dbReference>
<dbReference type="CDD" id="cd22887">
    <property type="entry name" value="Atg16_CCD"/>
    <property type="match status" value="1"/>
</dbReference>
<evidence type="ECO:0000313" key="11">
    <source>
        <dbReference type="EMBL" id="RMC02206.1"/>
    </source>
</evidence>
<dbReference type="OrthoDB" id="6262491at2759"/>
<accession>A0A3M0JMM3</accession>
<feature type="repeat" description="WD" evidence="8">
    <location>
        <begin position="319"/>
        <end position="352"/>
    </location>
</feature>
<keyword evidence="3 8" id="KW-0853">WD repeat</keyword>
<name>A0A3M0JMM3_HIRRU</name>
<dbReference type="PANTHER" id="PTHR11792">
    <property type="entry name" value="ARRESTIN"/>
    <property type="match status" value="1"/>
</dbReference>
<dbReference type="FunFam" id="2.60.40.840:FF:000002">
    <property type="entry name" value="Arrestin 3"/>
    <property type="match status" value="1"/>
</dbReference>
<dbReference type="CDD" id="cd00200">
    <property type="entry name" value="WD40"/>
    <property type="match status" value="1"/>
</dbReference>
<evidence type="ECO:0000256" key="3">
    <source>
        <dbReference type="ARBA" id="ARBA00022574"/>
    </source>
</evidence>
<dbReference type="GO" id="GO:0001664">
    <property type="term" value="F:G protein-coupled receptor binding"/>
    <property type="evidence" value="ECO:0007669"/>
    <property type="project" value="TreeGrafter"/>
</dbReference>
<comment type="caution">
    <text evidence="11">The sequence shown here is derived from an EMBL/GenBank/DDBJ whole genome shotgun (WGS) entry which is preliminary data.</text>
</comment>
<dbReference type="PROSITE" id="PS00295">
    <property type="entry name" value="ARRESTINS"/>
    <property type="match status" value="1"/>
</dbReference>
<evidence type="ECO:0000256" key="6">
    <source>
        <dbReference type="ARBA" id="ARBA00041305"/>
    </source>
</evidence>
<dbReference type="InterPro" id="IPR036322">
    <property type="entry name" value="WD40_repeat_dom_sf"/>
</dbReference>
<dbReference type="Pfam" id="PF08614">
    <property type="entry name" value="ATG16"/>
    <property type="match status" value="1"/>
</dbReference>
<dbReference type="InterPro" id="IPR011022">
    <property type="entry name" value="Arrestin_C-like"/>
</dbReference>
<evidence type="ECO:0000259" key="10">
    <source>
        <dbReference type="SMART" id="SM01017"/>
    </source>
</evidence>
<dbReference type="InterPro" id="IPR000698">
    <property type="entry name" value="Arrestin"/>
</dbReference>
<feature type="repeat" description="WD" evidence="8">
    <location>
        <begin position="363"/>
        <end position="404"/>
    </location>
</feature>